<dbReference type="PANTHER" id="PTHR31973:SF195">
    <property type="entry name" value="MUDR FAMILY TRANSPOSASE"/>
    <property type="match status" value="1"/>
</dbReference>
<evidence type="ECO:0000313" key="2">
    <source>
        <dbReference type="EMBL" id="KAK2637964.1"/>
    </source>
</evidence>
<name>A0AAD9WNI5_9ROSI</name>
<evidence type="ECO:0008006" key="4">
    <source>
        <dbReference type="Google" id="ProtNLM"/>
    </source>
</evidence>
<gene>
    <name evidence="2" type="ORF">Ddye_025759</name>
</gene>
<protein>
    <recommendedName>
        <fullName evidence="4">Transposase MuDR plant domain-containing protein</fullName>
    </recommendedName>
</protein>
<organism evidence="2 3">
    <name type="scientific">Dipteronia dyeriana</name>
    <dbReference type="NCBI Taxonomy" id="168575"/>
    <lineage>
        <taxon>Eukaryota</taxon>
        <taxon>Viridiplantae</taxon>
        <taxon>Streptophyta</taxon>
        <taxon>Embryophyta</taxon>
        <taxon>Tracheophyta</taxon>
        <taxon>Spermatophyta</taxon>
        <taxon>Magnoliopsida</taxon>
        <taxon>eudicotyledons</taxon>
        <taxon>Gunneridae</taxon>
        <taxon>Pentapetalae</taxon>
        <taxon>rosids</taxon>
        <taxon>malvids</taxon>
        <taxon>Sapindales</taxon>
        <taxon>Sapindaceae</taxon>
        <taxon>Hippocastanoideae</taxon>
        <taxon>Acereae</taxon>
        <taxon>Dipteronia</taxon>
    </lineage>
</organism>
<comment type="caution">
    <text evidence="2">The sequence shown here is derived from an EMBL/GenBank/DDBJ whole genome shotgun (WGS) entry which is preliminary data.</text>
</comment>
<accession>A0AAD9WNI5</accession>
<proteinExistence type="predicted"/>
<sequence length="320" mass="36702">MQRFRLAINYNGRWDDLDYVDGELIGEWVENKLSYNELVEMTYRLTGIDRNSDTEKEKPNEHDYPSSSDDTFIRVDQGAGVEDGIGGTKKCGGARGVTFGGPSHDLFPAASSHWILPYVCQYSFGTTPVASTSQEGPLFMGQVVEDKHKLKIELGLYALHERFDIRVKRSTKYRFEAGCKDINCQFTIVAVRKEHCTFWHVKKFIKTHTCEEDMYMGQFQAASANVIGQLYASKLSRGANICPKYIMRDIREKHGVELLYTKAWMTIQHARSTVYGKIDESYQFLPGYFHMLINITNSESKNFGEEWNSLYSPKLFIIIL</sequence>
<evidence type="ECO:0000313" key="3">
    <source>
        <dbReference type="Proteomes" id="UP001280121"/>
    </source>
</evidence>
<dbReference type="AlphaFoldDB" id="A0AAD9WNI5"/>
<evidence type="ECO:0000256" key="1">
    <source>
        <dbReference type="SAM" id="MobiDB-lite"/>
    </source>
</evidence>
<keyword evidence="3" id="KW-1185">Reference proteome</keyword>
<feature type="region of interest" description="Disordered" evidence="1">
    <location>
        <begin position="50"/>
        <end position="69"/>
    </location>
</feature>
<feature type="compositionally biased region" description="Basic and acidic residues" evidence="1">
    <location>
        <begin position="50"/>
        <end position="64"/>
    </location>
</feature>
<dbReference type="PANTHER" id="PTHR31973">
    <property type="entry name" value="POLYPROTEIN, PUTATIVE-RELATED"/>
    <property type="match status" value="1"/>
</dbReference>
<dbReference type="EMBL" id="JANJYI010000008">
    <property type="protein sequence ID" value="KAK2637964.1"/>
    <property type="molecule type" value="Genomic_DNA"/>
</dbReference>
<dbReference type="Proteomes" id="UP001280121">
    <property type="component" value="Unassembled WGS sequence"/>
</dbReference>
<reference evidence="2" key="1">
    <citation type="journal article" date="2023" name="Plant J.">
        <title>Genome sequences and population genomics provide insights into the demographic history, inbreeding, and mutation load of two 'living fossil' tree species of Dipteronia.</title>
        <authorList>
            <person name="Feng Y."/>
            <person name="Comes H.P."/>
            <person name="Chen J."/>
            <person name="Zhu S."/>
            <person name="Lu R."/>
            <person name="Zhang X."/>
            <person name="Li P."/>
            <person name="Qiu J."/>
            <person name="Olsen K.M."/>
            <person name="Qiu Y."/>
        </authorList>
    </citation>
    <scope>NUCLEOTIDE SEQUENCE</scope>
    <source>
        <strain evidence="2">KIB01</strain>
    </source>
</reference>